<protein>
    <submittedName>
        <fullName evidence="4">SAM-dependent methyltransferase</fullName>
    </submittedName>
</protein>
<accession>A0A1L9BID3</accession>
<evidence type="ECO:0000256" key="1">
    <source>
        <dbReference type="ARBA" id="ARBA00022603"/>
    </source>
</evidence>
<reference evidence="5" key="1">
    <citation type="submission" date="2016-11" db="EMBL/GenBank/DDBJ databases">
        <authorList>
            <person name="Shukria A."/>
            <person name="Stevens D.C."/>
        </authorList>
    </citation>
    <scope>NUCLEOTIDE SEQUENCE [LARGE SCALE GENOMIC DNA]</scope>
    <source>
        <strain evidence="5">Cbfe23</strain>
    </source>
</reference>
<dbReference type="Proteomes" id="UP000182229">
    <property type="component" value="Unassembled WGS sequence"/>
</dbReference>
<dbReference type="SUPFAM" id="SSF53335">
    <property type="entry name" value="S-adenosyl-L-methionine-dependent methyltransferases"/>
    <property type="match status" value="1"/>
</dbReference>
<evidence type="ECO:0000313" key="5">
    <source>
        <dbReference type="Proteomes" id="UP000182229"/>
    </source>
</evidence>
<dbReference type="GO" id="GO:0032259">
    <property type="term" value="P:methylation"/>
    <property type="evidence" value="ECO:0007669"/>
    <property type="project" value="UniProtKB-KW"/>
</dbReference>
<dbReference type="AlphaFoldDB" id="A0A1L9BID3"/>
<evidence type="ECO:0000259" key="3">
    <source>
        <dbReference type="Pfam" id="PF13649"/>
    </source>
</evidence>
<name>A0A1L9BID3_9BACT</name>
<dbReference type="EMBL" id="MPIN01000001">
    <property type="protein sequence ID" value="OJH42013.1"/>
    <property type="molecule type" value="Genomic_DNA"/>
</dbReference>
<keyword evidence="5" id="KW-1185">Reference proteome</keyword>
<comment type="caution">
    <text evidence="4">The sequence shown here is derived from an EMBL/GenBank/DDBJ whole genome shotgun (WGS) entry which is preliminary data.</text>
</comment>
<organism evidence="4 5">
    <name type="scientific">Cystobacter ferrugineus</name>
    <dbReference type="NCBI Taxonomy" id="83449"/>
    <lineage>
        <taxon>Bacteria</taxon>
        <taxon>Pseudomonadati</taxon>
        <taxon>Myxococcota</taxon>
        <taxon>Myxococcia</taxon>
        <taxon>Myxococcales</taxon>
        <taxon>Cystobacterineae</taxon>
        <taxon>Archangiaceae</taxon>
        <taxon>Cystobacter</taxon>
    </lineage>
</organism>
<dbReference type="CDD" id="cd02440">
    <property type="entry name" value="AdoMet_MTases"/>
    <property type="match status" value="1"/>
</dbReference>
<feature type="domain" description="Methyltransferase" evidence="3">
    <location>
        <begin position="53"/>
        <end position="146"/>
    </location>
</feature>
<dbReference type="PANTHER" id="PTHR43861">
    <property type="entry name" value="TRANS-ACONITATE 2-METHYLTRANSFERASE-RELATED"/>
    <property type="match status" value="1"/>
</dbReference>
<dbReference type="GO" id="GO:0008168">
    <property type="term" value="F:methyltransferase activity"/>
    <property type="evidence" value="ECO:0007669"/>
    <property type="project" value="UniProtKB-KW"/>
</dbReference>
<keyword evidence="1 4" id="KW-0489">Methyltransferase</keyword>
<proteinExistence type="predicted"/>
<keyword evidence="2 4" id="KW-0808">Transferase</keyword>
<evidence type="ECO:0000256" key="2">
    <source>
        <dbReference type="ARBA" id="ARBA00022679"/>
    </source>
</evidence>
<dbReference type="RefSeq" id="WP_071896109.1">
    <property type="nucleotide sequence ID" value="NZ_MPIN01000001.1"/>
</dbReference>
<dbReference type="Pfam" id="PF13649">
    <property type="entry name" value="Methyltransf_25"/>
    <property type="match status" value="1"/>
</dbReference>
<dbReference type="InterPro" id="IPR041698">
    <property type="entry name" value="Methyltransf_25"/>
</dbReference>
<dbReference type="OrthoDB" id="9777638at2"/>
<dbReference type="Gene3D" id="3.40.50.150">
    <property type="entry name" value="Vaccinia Virus protein VP39"/>
    <property type="match status" value="1"/>
</dbReference>
<evidence type="ECO:0000313" key="4">
    <source>
        <dbReference type="EMBL" id="OJH42013.1"/>
    </source>
</evidence>
<sequence length="293" mass="32298">MNVTSQTDDEQTKLWNGLAGRAWVEAQELLDQMFKPLEDLLVEAVSAGSGRQVLDVGCGTGSTTLAIARQLGAEGRCIGIDISDPMITSARARAERESTPASFIRANAQNHAFEPASFDMIISRFGVMFFDDFVRAFANLKRAAKDDAELRFIAWRSPAENPFMTTAERAAAPLLPNVPARRPDAPGQFAFADQRRVHRILEESGWAEIDIRPIDIACTLPEKELVRYLTRLGPLGLVLQEADDQTRTQVIETVRAAFEPYVHGAEVRFTAACWMVRARAPSAPAEPKEAARA</sequence>
<dbReference type="PANTHER" id="PTHR43861:SF1">
    <property type="entry name" value="TRANS-ACONITATE 2-METHYLTRANSFERASE"/>
    <property type="match status" value="1"/>
</dbReference>
<dbReference type="STRING" id="83449.BON30_01975"/>
<gene>
    <name evidence="4" type="ORF">BON30_01975</name>
</gene>
<reference evidence="4 5" key="2">
    <citation type="submission" date="2016-12" db="EMBL/GenBank/DDBJ databases">
        <title>Draft Genome Sequence of Cystobacter ferrugineus Strain Cbfe23.</title>
        <authorList>
            <person name="Akbar S."/>
            <person name="Dowd S.E."/>
            <person name="Stevens D.C."/>
        </authorList>
    </citation>
    <scope>NUCLEOTIDE SEQUENCE [LARGE SCALE GENOMIC DNA]</scope>
    <source>
        <strain evidence="4 5">Cbfe23</strain>
    </source>
</reference>
<dbReference type="InterPro" id="IPR029063">
    <property type="entry name" value="SAM-dependent_MTases_sf"/>
</dbReference>